<keyword evidence="2" id="KW-0812">Transmembrane</keyword>
<dbReference type="InterPro" id="IPR004182">
    <property type="entry name" value="GRAM"/>
</dbReference>
<dbReference type="OrthoDB" id="1708389at2759"/>
<gene>
    <name evidence="4" type="ORF">DGAL_LOCUS16745</name>
</gene>
<feature type="region of interest" description="Disordered" evidence="1">
    <location>
        <begin position="147"/>
        <end position="268"/>
    </location>
</feature>
<feature type="region of interest" description="Disordered" evidence="1">
    <location>
        <begin position="80"/>
        <end position="132"/>
    </location>
</feature>
<feature type="compositionally biased region" description="Basic and acidic residues" evidence="1">
    <location>
        <begin position="234"/>
        <end position="248"/>
    </location>
</feature>
<dbReference type="CDD" id="cd13221">
    <property type="entry name" value="PH-GRAM_GRAMDC4"/>
    <property type="match status" value="1"/>
</dbReference>
<feature type="domain" description="GRAM" evidence="3">
    <location>
        <begin position="543"/>
        <end position="619"/>
    </location>
</feature>
<feature type="compositionally biased region" description="Polar residues" evidence="1">
    <location>
        <begin position="184"/>
        <end position="201"/>
    </location>
</feature>
<accession>A0A8J2WV91</accession>
<keyword evidence="5" id="KW-1185">Reference proteome</keyword>
<evidence type="ECO:0000256" key="1">
    <source>
        <dbReference type="SAM" id="MobiDB-lite"/>
    </source>
</evidence>
<feature type="transmembrane region" description="Helical" evidence="2">
    <location>
        <begin position="456"/>
        <end position="473"/>
    </location>
</feature>
<feature type="compositionally biased region" description="Polar residues" evidence="1">
    <location>
        <begin position="249"/>
        <end position="266"/>
    </location>
</feature>
<dbReference type="PANTHER" id="PTHR37402:SF1">
    <property type="entry name" value="GRAM DOMAIN-CONTAINING PROTEIN 4"/>
    <property type="match status" value="1"/>
</dbReference>
<feature type="compositionally biased region" description="Basic residues" evidence="1">
    <location>
        <begin position="202"/>
        <end position="211"/>
    </location>
</feature>
<dbReference type="GO" id="GO:0006915">
    <property type="term" value="P:apoptotic process"/>
    <property type="evidence" value="ECO:0007669"/>
    <property type="project" value="InterPro"/>
</dbReference>
<feature type="compositionally biased region" description="Basic and acidic residues" evidence="1">
    <location>
        <begin position="150"/>
        <end position="160"/>
    </location>
</feature>
<evidence type="ECO:0000313" key="4">
    <source>
        <dbReference type="EMBL" id="CAH0112946.1"/>
    </source>
</evidence>
<dbReference type="AlphaFoldDB" id="A0A8J2WV91"/>
<feature type="compositionally biased region" description="Low complexity" evidence="1">
    <location>
        <begin position="104"/>
        <end position="118"/>
    </location>
</feature>
<name>A0A8J2WV91_9CRUS</name>
<dbReference type="InterPro" id="IPR037847">
    <property type="entry name" value="GRAMDC4"/>
</dbReference>
<comment type="caution">
    <text evidence="4">The sequence shown here is derived from an EMBL/GenBank/DDBJ whole genome shotgun (WGS) entry which is preliminary data.</text>
</comment>
<reference evidence="4" key="1">
    <citation type="submission" date="2021-11" db="EMBL/GenBank/DDBJ databases">
        <authorList>
            <person name="Schell T."/>
        </authorList>
    </citation>
    <scope>NUCLEOTIDE SEQUENCE</scope>
    <source>
        <strain evidence="4">M5</strain>
    </source>
</reference>
<feature type="compositionally biased region" description="Basic residues" evidence="1">
    <location>
        <begin position="1"/>
        <end position="10"/>
    </location>
</feature>
<dbReference type="PANTHER" id="PTHR37402">
    <property type="entry name" value="GRAM DOMAIN-CONTAINING PROTEIN 4"/>
    <property type="match status" value="1"/>
</dbReference>
<evidence type="ECO:0000313" key="5">
    <source>
        <dbReference type="Proteomes" id="UP000789390"/>
    </source>
</evidence>
<sequence>MSLRGIRSRLRQSQGGGGCDSDQGSPSRSASFFQQLASFLGPDEPTSSSKSFHSHEDDGANSCGTNFEDQLLSSLVMAKGGRSSAMETDAVGSSQSDSSEHNSHNSNEQSNSQQQQQQLKHGQANSSPLLHRTGPAYNLVMKDNSVDLTGSDRDTDKEGSLSDLNDIGSRRPVAQSMRRRAIHSANSGIEQPKNSSPGQTPRRNRFAHRDKRRSERSISLDRSVSRSTSIPPSLDKDDTRSTLTRNDETSQTNKDVTDSGGDTSSRLPHHRIAAWARELMDDLQSIEDETDQGQGSPKENNGDDLGDTLAVKRLKNNILRFGRITGAISSSCDSIQSIRQWQSPTASILFLLISSYAIWHGLFLVLVVAASLWKLTMNYLTSQGWLRHFGWTIGGDHQDADESSSDGNKSSSSVIESVSVILQVARKVQNQLGNVCDAAEKIKNLLMWRHEASRRLYLIVWLALPVTLLVPAAQLSTFVGFYLLFKVMIVDYVFLKFPRLRAKYDTSSLIWQTLPTDADLDARHKVEQGLRNAAASAANAETRTFWESFNLPPNEHPLSGWQNGLRATLVNRDKSLTSSFKSGRLFLTASYLCFERSKTQPGKNVVIPLDRIVRLEKGNQYSWIPGGGMIIEVFVQGLDRAYTFGAIMNRDDVFNSIRDAAQELGCIWREDKSGSS</sequence>
<dbReference type="Gene3D" id="2.30.29.30">
    <property type="entry name" value="Pleckstrin-homology domain (PH domain)/Phosphotyrosine-binding domain (PTB)"/>
    <property type="match status" value="1"/>
</dbReference>
<organism evidence="4 5">
    <name type="scientific">Daphnia galeata</name>
    <dbReference type="NCBI Taxonomy" id="27404"/>
    <lineage>
        <taxon>Eukaryota</taxon>
        <taxon>Metazoa</taxon>
        <taxon>Ecdysozoa</taxon>
        <taxon>Arthropoda</taxon>
        <taxon>Crustacea</taxon>
        <taxon>Branchiopoda</taxon>
        <taxon>Diplostraca</taxon>
        <taxon>Cladocera</taxon>
        <taxon>Anomopoda</taxon>
        <taxon>Daphniidae</taxon>
        <taxon>Daphnia</taxon>
    </lineage>
</organism>
<feature type="transmembrane region" description="Helical" evidence="2">
    <location>
        <begin position="348"/>
        <end position="373"/>
    </location>
</feature>
<keyword evidence="2" id="KW-0472">Membrane</keyword>
<dbReference type="SMART" id="SM00568">
    <property type="entry name" value="GRAM"/>
    <property type="match status" value="1"/>
</dbReference>
<dbReference type="InterPro" id="IPR037845">
    <property type="entry name" value="GRAMDC4_PH-GRAM"/>
</dbReference>
<feature type="region of interest" description="Disordered" evidence="1">
    <location>
        <begin position="288"/>
        <end position="307"/>
    </location>
</feature>
<feature type="compositionally biased region" description="Polar residues" evidence="1">
    <location>
        <begin position="220"/>
        <end position="231"/>
    </location>
</feature>
<feature type="compositionally biased region" description="Polar residues" evidence="1">
    <location>
        <begin position="119"/>
        <end position="128"/>
    </location>
</feature>
<feature type="compositionally biased region" description="Polar residues" evidence="1">
    <location>
        <begin position="26"/>
        <end position="37"/>
    </location>
</feature>
<proteinExistence type="predicted"/>
<dbReference type="EMBL" id="CAKKLH010000334">
    <property type="protein sequence ID" value="CAH0112946.1"/>
    <property type="molecule type" value="Genomic_DNA"/>
</dbReference>
<feature type="region of interest" description="Disordered" evidence="1">
    <location>
        <begin position="1"/>
        <end position="66"/>
    </location>
</feature>
<dbReference type="Pfam" id="PF02893">
    <property type="entry name" value="GRAM"/>
    <property type="match status" value="1"/>
</dbReference>
<evidence type="ECO:0000259" key="3">
    <source>
        <dbReference type="SMART" id="SM00568"/>
    </source>
</evidence>
<keyword evidence="2" id="KW-1133">Transmembrane helix</keyword>
<dbReference type="Proteomes" id="UP000789390">
    <property type="component" value="Unassembled WGS sequence"/>
</dbReference>
<dbReference type="InterPro" id="IPR011993">
    <property type="entry name" value="PH-like_dom_sf"/>
</dbReference>
<protein>
    <recommendedName>
        <fullName evidence="3">GRAM domain-containing protein</fullName>
    </recommendedName>
</protein>
<evidence type="ECO:0000256" key="2">
    <source>
        <dbReference type="SAM" id="Phobius"/>
    </source>
</evidence>
<dbReference type="GO" id="GO:0034164">
    <property type="term" value="P:negative regulation of toll-like receptor 9 signaling pathway"/>
    <property type="evidence" value="ECO:0007669"/>
    <property type="project" value="TreeGrafter"/>
</dbReference>